<proteinExistence type="predicted"/>
<dbReference type="Proteomes" id="UP000075903">
    <property type="component" value="Unassembled WGS sequence"/>
</dbReference>
<keyword evidence="2" id="KW-1185">Reference proteome</keyword>
<sequence length="247" mass="26499">MNNPLHYIRVRLNQSLLKEQCQMSRNSRFKLLKSSGTSGRSTSHPTCASSCFQPLRSSCGNPRPKAVLLMPPLASARSCSISPAIRFSSASCGTFHSVATWPGTARISFGAMLSARDVSSADSIENSRFTTSVVRLDRSAPSVFSQSTKSCAPTSISCSTRSAGGRSEQRGSCSCSFDRHRTRPRAGFRRKFSIQFSTLGGRGRGLVRGSIVTWTVVAFCAGISEPSSWDGRLLSPSVGRVAMDEGG</sequence>
<name>A0A182UU24_ANOME</name>
<dbReference type="VEuPathDB" id="VectorBase:AMEM003647"/>
<organism evidence="1 2">
    <name type="scientific">Anopheles merus</name>
    <name type="common">Mosquito</name>
    <dbReference type="NCBI Taxonomy" id="30066"/>
    <lineage>
        <taxon>Eukaryota</taxon>
        <taxon>Metazoa</taxon>
        <taxon>Ecdysozoa</taxon>
        <taxon>Arthropoda</taxon>
        <taxon>Hexapoda</taxon>
        <taxon>Insecta</taxon>
        <taxon>Pterygota</taxon>
        <taxon>Neoptera</taxon>
        <taxon>Endopterygota</taxon>
        <taxon>Diptera</taxon>
        <taxon>Nematocera</taxon>
        <taxon>Culicoidea</taxon>
        <taxon>Culicidae</taxon>
        <taxon>Anophelinae</taxon>
        <taxon>Anopheles</taxon>
    </lineage>
</organism>
<evidence type="ECO:0000313" key="2">
    <source>
        <dbReference type="Proteomes" id="UP000075903"/>
    </source>
</evidence>
<accession>A0A182UU24</accession>
<evidence type="ECO:0000313" key="1">
    <source>
        <dbReference type="EnsemblMetazoa" id="AMEM003647-PA"/>
    </source>
</evidence>
<dbReference type="AlphaFoldDB" id="A0A182UU24"/>
<reference evidence="1" key="1">
    <citation type="submission" date="2020-05" db="UniProtKB">
        <authorList>
            <consortium name="EnsemblMetazoa"/>
        </authorList>
    </citation>
    <scope>IDENTIFICATION</scope>
    <source>
        <strain evidence="1">MAF</strain>
    </source>
</reference>
<protein>
    <submittedName>
        <fullName evidence="1">Uncharacterized protein</fullName>
    </submittedName>
</protein>
<dbReference type="EnsemblMetazoa" id="AMEM003647-RA">
    <property type="protein sequence ID" value="AMEM003647-PA"/>
    <property type="gene ID" value="AMEM003647"/>
</dbReference>